<gene>
    <name evidence="3" type="ORF">KDL01_29350</name>
</gene>
<dbReference type="Pfam" id="PF11796">
    <property type="entry name" value="DUF3323"/>
    <property type="match status" value="1"/>
</dbReference>
<dbReference type="EMBL" id="JAGSOG010000203">
    <property type="protein sequence ID" value="MBR7837422.1"/>
    <property type="molecule type" value="Genomic_DNA"/>
</dbReference>
<protein>
    <submittedName>
        <fullName evidence="3">TIGR02679 family protein</fullName>
    </submittedName>
</protein>
<evidence type="ECO:0000259" key="1">
    <source>
        <dbReference type="Pfam" id="PF09664"/>
    </source>
</evidence>
<sequence length="446" mass="47705">MNAHDTDFERLTRVLGTPETAWLIERVRRRAAEGRPLTGNLTLTSATPAQRRAIDTLLGRPPSRGASLSVRMEELDTLLRTAGIHPGGLRGAVEELTGPIPDNKAKALADAHAWQYAYEPLDAVAVDNAYLEAWWTRPSARGTLKRLAGGDSGTARSLAAQAAAVLTGLPSDGISLPVLAARVTGDAHALDHDQPVGRLVLAATEQWAGSISPDPEALLALPKSEQRRAHWAELGVSLDELSSRVLAFGLPGNPSGAGSLGPILAVAREHGEPLALTLRQVRQGAAITLTDAFGVGPGEVFICENPAVLEAAARRVGPDCPPLICVEGQLSVAARALLRALRARGATFRYHGDFDWGGLRIGRSVFALTGATPWRFSYDDYLKAIEAGHGSRLDTGAPCDASWDPRLREAISTHAVRVEEEHIIEDLLSDLDGYMRQMSRLSESAR</sequence>
<dbReference type="InterPro" id="IPR024466">
    <property type="entry name" value="CHP02679_N"/>
</dbReference>
<proteinExistence type="predicted"/>
<dbReference type="InterPro" id="IPR024465">
    <property type="entry name" value="DUF2399"/>
</dbReference>
<evidence type="ECO:0000259" key="2">
    <source>
        <dbReference type="Pfam" id="PF11796"/>
    </source>
</evidence>
<feature type="domain" description="DUF2399" evidence="1">
    <location>
        <begin position="275"/>
        <end position="431"/>
    </location>
</feature>
<name>A0A941EST5_9ACTN</name>
<comment type="caution">
    <text evidence="3">The sequence shown here is derived from an EMBL/GenBank/DDBJ whole genome shotgun (WGS) entry which is preliminary data.</text>
</comment>
<evidence type="ECO:0000313" key="4">
    <source>
        <dbReference type="Proteomes" id="UP000675781"/>
    </source>
</evidence>
<feature type="domain" description="Conserved hypothetical protein CHP02679 N terminus" evidence="2">
    <location>
        <begin position="37"/>
        <end position="251"/>
    </location>
</feature>
<dbReference type="Pfam" id="PF09664">
    <property type="entry name" value="DUF2399"/>
    <property type="match status" value="1"/>
</dbReference>
<accession>A0A941EST5</accession>
<dbReference type="AlphaFoldDB" id="A0A941EST5"/>
<evidence type="ECO:0000313" key="3">
    <source>
        <dbReference type="EMBL" id="MBR7837422.1"/>
    </source>
</evidence>
<reference evidence="3" key="1">
    <citation type="submission" date="2021-04" db="EMBL/GenBank/DDBJ databases">
        <title>Genome based classification of Actinospica acidithermotolerans sp. nov., an actinobacterium isolated from an Indonesian hot spring.</title>
        <authorList>
            <person name="Kusuma A.B."/>
            <person name="Putra K.E."/>
            <person name="Nafisah S."/>
            <person name="Loh J."/>
            <person name="Nouioui I."/>
            <person name="Goodfellow M."/>
        </authorList>
    </citation>
    <scope>NUCLEOTIDE SEQUENCE</scope>
    <source>
        <strain evidence="3">CSCA 57</strain>
    </source>
</reference>
<dbReference type="RefSeq" id="WP_212531890.1">
    <property type="nucleotide sequence ID" value="NZ_JAGSOG010000203.1"/>
</dbReference>
<dbReference type="NCBIfam" id="TIGR02679">
    <property type="entry name" value="TIGR02679 family protein"/>
    <property type="match status" value="1"/>
</dbReference>
<dbReference type="Proteomes" id="UP000675781">
    <property type="component" value="Unassembled WGS sequence"/>
</dbReference>
<keyword evidence="4" id="KW-1185">Reference proteome</keyword>
<organism evidence="3 4">
    <name type="scientific">Actinospica durhamensis</name>
    <dbReference type="NCBI Taxonomy" id="1508375"/>
    <lineage>
        <taxon>Bacteria</taxon>
        <taxon>Bacillati</taxon>
        <taxon>Actinomycetota</taxon>
        <taxon>Actinomycetes</taxon>
        <taxon>Catenulisporales</taxon>
        <taxon>Actinospicaceae</taxon>
        <taxon>Actinospica</taxon>
    </lineage>
</organism>
<dbReference type="InterPro" id="IPR013495">
    <property type="entry name" value="CHP02679"/>
</dbReference>